<feature type="repeat" description="WD" evidence="3">
    <location>
        <begin position="454"/>
        <end position="495"/>
    </location>
</feature>
<dbReference type="PANTHER" id="PTHR22847:SF637">
    <property type="entry name" value="WD REPEAT DOMAIN 5B"/>
    <property type="match status" value="1"/>
</dbReference>
<feature type="chain" id="PRO_5040108352" description="EML-like second beta-propeller domain-containing protein" evidence="4">
    <location>
        <begin position="20"/>
        <end position="573"/>
    </location>
</feature>
<evidence type="ECO:0000313" key="6">
    <source>
        <dbReference type="EMBL" id="PHK01587.1"/>
    </source>
</evidence>
<feature type="signal peptide" evidence="4">
    <location>
        <begin position="1"/>
        <end position="19"/>
    </location>
</feature>
<evidence type="ECO:0000256" key="2">
    <source>
        <dbReference type="ARBA" id="ARBA00022737"/>
    </source>
</evidence>
<sequence length="573" mass="60565">MRVAGGLAALLLGTGIVIVQPAATALTPSEIANIARQITVRIDGANTGSGVIIERQGNVYTVVTNWHVVQLKGNYTLQTPDGKRYTFNNSQVKPLPGVDLAVFQFTSNQNYRVAEKGNSDQVALGTNIAVAGYPQDTPDIRFLRGEISTLVTKPKDGYAFVYDIGGFPGMSGGAILDEQGKLVGIHGRATTRPDTNATTVLGIPLKTYLSIAPSAQPVATAPAPKLTNTPISTATEPKPVNPFPFVFPLSRQPLSPLTLPSVAKFTLEKTLIGHSQKVIKYSDNGSFLEGEVNSVTISSDGKTLASGSGDGTIKIWNLATGQEIRTLIGYKYGDNLVAFSPDGKTLASGGSHSNRTIKIWNIVTGQEVRTLKGDLDKTTSIAFSPNGKTLASRGGYSTIKVWNVGTGQEVRTLKGHSGVLWTVAFNPDGKTLASGSGDGTIKIWNLATGQTIRTIYSRSSVKSIAFSPNGKTLASGSEDKTIKIWNVATGQEITNFTGHSSFVNSVAFSPDGKTLASGSWDNTIKIWNVATGQEITTLNGHSDSVSSVTFSPDGKTLASGSSDATIKIWRLSE</sequence>
<keyword evidence="2" id="KW-0677">Repeat</keyword>
<reference evidence="6 7" key="1">
    <citation type="submission" date="2015-02" db="EMBL/GenBank/DDBJ databases">
        <title>Nostoc linckia genome annotation.</title>
        <authorList>
            <person name="Zhou Z."/>
        </authorList>
    </citation>
    <scope>NUCLEOTIDE SEQUENCE [LARGE SCALE GENOMIC DNA]</scope>
    <source>
        <strain evidence="7">z8</strain>
    </source>
</reference>
<dbReference type="PRINTS" id="PR00320">
    <property type="entry name" value="GPROTEINBRPT"/>
</dbReference>
<dbReference type="InterPro" id="IPR020472">
    <property type="entry name" value="WD40_PAC1"/>
</dbReference>
<evidence type="ECO:0000313" key="7">
    <source>
        <dbReference type="Proteomes" id="UP000222310"/>
    </source>
</evidence>
<name>A0A9Q5Z9S3_NOSLI</name>
<dbReference type="RefSeq" id="WP_099070474.1">
    <property type="nucleotide sequence ID" value="NZ_LAHD01000069.1"/>
</dbReference>
<feature type="repeat" description="WD" evidence="3">
    <location>
        <begin position="413"/>
        <end position="454"/>
    </location>
</feature>
<keyword evidence="4" id="KW-0732">Signal</keyword>
<dbReference type="Pfam" id="PF00400">
    <property type="entry name" value="WD40"/>
    <property type="match status" value="3"/>
</dbReference>
<evidence type="ECO:0000256" key="4">
    <source>
        <dbReference type="SAM" id="SignalP"/>
    </source>
</evidence>
<dbReference type="InterPro" id="IPR009003">
    <property type="entry name" value="Peptidase_S1_PA"/>
</dbReference>
<dbReference type="InterPro" id="IPR015943">
    <property type="entry name" value="WD40/YVTN_repeat-like_dom_sf"/>
</dbReference>
<dbReference type="GeneID" id="57097803"/>
<dbReference type="Pfam" id="PF13365">
    <property type="entry name" value="Trypsin_2"/>
    <property type="match status" value="1"/>
</dbReference>
<dbReference type="Gene3D" id="2.130.10.10">
    <property type="entry name" value="YVTN repeat-like/Quinoprotein amine dehydrogenase"/>
    <property type="match status" value="4"/>
</dbReference>
<dbReference type="EMBL" id="LAHD01000069">
    <property type="protein sequence ID" value="PHK01587.1"/>
    <property type="molecule type" value="Genomic_DNA"/>
</dbReference>
<accession>A0A9Q5Z9S3</accession>
<feature type="repeat" description="WD" evidence="3">
    <location>
        <begin position="292"/>
        <end position="326"/>
    </location>
</feature>
<evidence type="ECO:0000256" key="3">
    <source>
        <dbReference type="PROSITE-ProRule" id="PRU00221"/>
    </source>
</evidence>
<gene>
    <name evidence="6" type="ORF">VF08_21895</name>
</gene>
<dbReference type="PROSITE" id="PS00678">
    <property type="entry name" value="WD_REPEATS_1"/>
    <property type="match status" value="4"/>
</dbReference>
<feature type="repeat" description="WD" evidence="3">
    <location>
        <begin position="371"/>
        <end position="412"/>
    </location>
</feature>
<dbReference type="Gene3D" id="2.40.10.10">
    <property type="entry name" value="Trypsin-like serine proteases"/>
    <property type="match status" value="2"/>
</dbReference>
<dbReference type="PROSITE" id="PS50082">
    <property type="entry name" value="WD_REPEATS_2"/>
    <property type="match status" value="6"/>
</dbReference>
<feature type="repeat" description="WD" evidence="3">
    <location>
        <begin position="538"/>
        <end position="573"/>
    </location>
</feature>
<dbReference type="Proteomes" id="UP000222310">
    <property type="component" value="Unassembled WGS sequence"/>
</dbReference>
<evidence type="ECO:0000256" key="1">
    <source>
        <dbReference type="ARBA" id="ARBA00022574"/>
    </source>
</evidence>
<comment type="caution">
    <text evidence="6">The sequence shown here is derived from an EMBL/GenBank/DDBJ whole genome shotgun (WGS) entry which is preliminary data.</text>
</comment>
<proteinExistence type="predicted"/>
<dbReference type="CDD" id="cd00200">
    <property type="entry name" value="WD40"/>
    <property type="match status" value="1"/>
</dbReference>
<dbReference type="SMART" id="SM00320">
    <property type="entry name" value="WD40"/>
    <property type="match status" value="7"/>
</dbReference>
<dbReference type="InterPro" id="IPR019775">
    <property type="entry name" value="WD40_repeat_CS"/>
</dbReference>
<dbReference type="InterPro" id="IPR001680">
    <property type="entry name" value="WD40_rpt"/>
</dbReference>
<dbReference type="InterPro" id="IPR043504">
    <property type="entry name" value="Peptidase_S1_PA_chymotrypsin"/>
</dbReference>
<feature type="domain" description="EML-like second beta-propeller" evidence="5">
    <location>
        <begin position="420"/>
        <end position="572"/>
    </location>
</feature>
<dbReference type="SUPFAM" id="SSF50978">
    <property type="entry name" value="WD40 repeat-like"/>
    <property type="match status" value="1"/>
</dbReference>
<keyword evidence="1 3" id="KW-0853">WD repeat</keyword>
<protein>
    <recommendedName>
        <fullName evidence="5">EML-like second beta-propeller domain-containing protein</fullName>
    </recommendedName>
</protein>
<dbReference type="InterPro" id="IPR055442">
    <property type="entry name" value="Beta-prop_EML-like_2nd"/>
</dbReference>
<dbReference type="SUPFAM" id="SSF50494">
    <property type="entry name" value="Trypsin-like serine proteases"/>
    <property type="match status" value="1"/>
</dbReference>
<dbReference type="PANTHER" id="PTHR22847">
    <property type="entry name" value="WD40 REPEAT PROTEIN"/>
    <property type="match status" value="1"/>
</dbReference>
<feature type="repeat" description="WD" evidence="3">
    <location>
        <begin position="496"/>
        <end position="537"/>
    </location>
</feature>
<dbReference type="PROSITE" id="PS50294">
    <property type="entry name" value="WD_REPEATS_REGION"/>
    <property type="match status" value="6"/>
</dbReference>
<evidence type="ECO:0000259" key="5">
    <source>
        <dbReference type="Pfam" id="PF23414"/>
    </source>
</evidence>
<dbReference type="Pfam" id="PF23414">
    <property type="entry name" value="Beta-prop_EML_2"/>
    <property type="match status" value="1"/>
</dbReference>
<dbReference type="AlphaFoldDB" id="A0A9Q5Z9S3"/>
<organism evidence="6 7">
    <name type="scientific">Nostoc linckia z8</name>
    <dbReference type="NCBI Taxonomy" id="1628746"/>
    <lineage>
        <taxon>Bacteria</taxon>
        <taxon>Bacillati</taxon>
        <taxon>Cyanobacteriota</taxon>
        <taxon>Cyanophyceae</taxon>
        <taxon>Nostocales</taxon>
        <taxon>Nostocaceae</taxon>
        <taxon>Nostoc</taxon>
    </lineage>
</organism>
<dbReference type="InterPro" id="IPR036322">
    <property type="entry name" value="WD40_repeat_dom_sf"/>
</dbReference>